<dbReference type="InterPro" id="IPR002016">
    <property type="entry name" value="Haem_peroxidase"/>
</dbReference>
<dbReference type="Proteomes" id="UP001370490">
    <property type="component" value="Unassembled WGS sequence"/>
</dbReference>
<reference evidence="17 18" key="1">
    <citation type="submission" date="2023-12" db="EMBL/GenBank/DDBJ databases">
        <title>A high-quality genome assembly for Dillenia turbinata (Dilleniales).</title>
        <authorList>
            <person name="Chanderbali A."/>
        </authorList>
    </citation>
    <scope>NUCLEOTIDE SEQUENCE [LARGE SCALE GENOMIC DNA]</scope>
    <source>
        <strain evidence="17">LSX21</strain>
        <tissue evidence="17">Leaf</tissue>
    </source>
</reference>
<feature type="disulfide bond" evidence="14">
    <location>
        <begin position="18"/>
        <end position="23"/>
    </location>
</feature>
<evidence type="ECO:0000256" key="1">
    <source>
        <dbReference type="ARBA" id="ARBA00000189"/>
    </source>
</evidence>
<evidence type="ECO:0000313" key="18">
    <source>
        <dbReference type="Proteomes" id="UP001370490"/>
    </source>
</evidence>
<evidence type="ECO:0000256" key="3">
    <source>
        <dbReference type="ARBA" id="ARBA00022559"/>
    </source>
</evidence>
<evidence type="ECO:0000256" key="2">
    <source>
        <dbReference type="ARBA" id="ARBA00012313"/>
    </source>
</evidence>
<comment type="subcellular location">
    <subcellularLocation>
        <location evidence="15">Secreted</location>
    </subcellularLocation>
</comment>
<dbReference type="PRINTS" id="PR00458">
    <property type="entry name" value="PEROXIDASE"/>
</dbReference>
<keyword evidence="9 14" id="KW-1015">Disulfide bond</keyword>
<dbReference type="InterPro" id="IPR019794">
    <property type="entry name" value="Peroxidases_AS"/>
</dbReference>
<dbReference type="GO" id="GO:0140825">
    <property type="term" value="F:lactoperoxidase activity"/>
    <property type="evidence" value="ECO:0007669"/>
    <property type="project" value="UniProtKB-EC"/>
</dbReference>
<protein>
    <recommendedName>
        <fullName evidence="2 15">Peroxidase</fullName>
        <ecNumber evidence="2 15">1.11.1.7</ecNumber>
    </recommendedName>
</protein>
<dbReference type="GO" id="GO:0006979">
    <property type="term" value="P:response to oxidative stress"/>
    <property type="evidence" value="ECO:0007669"/>
    <property type="project" value="UniProtKB-UniRule"/>
</dbReference>
<feature type="binding site" evidence="11">
    <location>
        <position position="114"/>
    </location>
    <ligand>
        <name>substrate</name>
    </ligand>
</feature>
<evidence type="ECO:0000259" key="16">
    <source>
        <dbReference type="PROSITE" id="PS50873"/>
    </source>
</evidence>
<feature type="disulfide bond" evidence="14">
    <location>
        <begin position="72"/>
        <end position="273"/>
    </location>
</feature>
<comment type="cofactor">
    <cofactor evidence="12 15">
        <name>heme b</name>
        <dbReference type="ChEBI" id="CHEBI:60344"/>
    </cofactor>
    <text evidence="12 15">Binds 1 heme b (iron(II)-protoporphyrin IX) group per subunit.</text>
</comment>
<evidence type="ECO:0000256" key="15">
    <source>
        <dbReference type="RuleBase" id="RU362060"/>
    </source>
</evidence>
<comment type="function">
    <text evidence="15">Removal of H(2)O(2), oxidation of toxic reductants, biosynthesis and degradation of lignin, suberization, auxin catabolism, response to environmental stresses such as wounding, pathogen attack and oxidative stress.</text>
</comment>
<feature type="binding site" description="axial binding residue" evidence="12">
    <location>
        <position position="144"/>
    </location>
    <ligand>
        <name>heme b</name>
        <dbReference type="ChEBI" id="CHEBI:60344"/>
    </ligand>
    <ligandPart>
        <name>Fe</name>
        <dbReference type="ChEBI" id="CHEBI:18248"/>
    </ligandPart>
</feature>
<comment type="cofactor">
    <cofactor evidence="12 15">
        <name>Ca(2+)</name>
        <dbReference type="ChEBI" id="CHEBI:29108"/>
    </cofactor>
    <text evidence="12 15">Binds 2 calcium ions per subunit.</text>
</comment>
<dbReference type="PRINTS" id="PR00461">
    <property type="entry name" value="PLPEROXIDASE"/>
</dbReference>
<comment type="caution">
    <text evidence="17">The sequence shown here is derived from an EMBL/GenBank/DDBJ whole genome shotgun (WGS) entry which is preliminary data.</text>
</comment>
<feature type="site" description="Transition state stabilizer" evidence="13">
    <location>
        <position position="12"/>
    </location>
</feature>
<dbReference type="InterPro" id="IPR000823">
    <property type="entry name" value="Peroxidase_pln"/>
</dbReference>
<feature type="binding site" evidence="12">
    <location>
        <position position="22"/>
    </location>
    <ligand>
        <name>Ca(2+)</name>
        <dbReference type="ChEBI" id="CHEBI:29108"/>
        <label>1</label>
    </ligand>
</feature>
<keyword evidence="7 15" id="KW-0560">Oxidoreductase</keyword>
<dbReference type="PROSITE" id="PS00436">
    <property type="entry name" value="PEROXIDASE_2"/>
    <property type="match status" value="1"/>
</dbReference>
<feature type="binding site" evidence="12">
    <location>
        <position position="17"/>
    </location>
    <ligand>
        <name>Ca(2+)</name>
        <dbReference type="ChEBI" id="CHEBI:29108"/>
        <label>1</label>
    </ligand>
</feature>
<dbReference type="EC" id="1.11.1.7" evidence="2 15"/>
<dbReference type="FunFam" id="1.10.420.10:FF:000007">
    <property type="entry name" value="Peroxidase"/>
    <property type="match status" value="1"/>
</dbReference>
<feature type="active site" description="Proton acceptor" evidence="10">
    <location>
        <position position="16"/>
    </location>
</feature>
<feature type="binding site" evidence="12">
    <location>
        <position position="20"/>
    </location>
    <ligand>
        <name>Ca(2+)</name>
        <dbReference type="ChEBI" id="CHEBI:29108"/>
        <label>1</label>
    </ligand>
</feature>
<keyword evidence="15" id="KW-0964">Secreted</keyword>
<proteinExistence type="inferred from homology"/>
<evidence type="ECO:0000256" key="5">
    <source>
        <dbReference type="ARBA" id="ARBA00022723"/>
    </source>
</evidence>
<accession>A0AAN8Z1Z4</accession>
<dbReference type="EMBL" id="JBAMMX010000019">
    <property type="protein sequence ID" value="KAK6921512.1"/>
    <property type="molecule type" value="Genomic_DNA"/>
</dbReference>
<name>A0AAN8Z1Z4_9MAGN</name>
<keyword evidence="12 15" id="KW-0106">Calcium</keyword>
<dbReference type="AlphaFoldDB" id="A0AAN8Z1Z4"/>
<feature type="binding site" evidence="12">
    <location>
        <position position="24"/>
    </location>
    <ligand>
        <name>Ca(2+)</name>
        <dbReference type="ChEBI" id="CHEBI:29108"/>
        <label>1</label>
    </ligand>
</feature>
<keyword evidence="6" id="KW-0732">Signal</keyword>
<organism evidence="17 18">
    <name type="scientific">Dillenia turbinata</name>
    <dbReference type="NCBI Taxonomy" id="194707"/>
    <lineage>
        <taxon>Eukaryota</taxon>
        <taxon>Viridiplantae</taxon>
        <taxon>Streptophyta</taxon>
        <taxon>Embryophyta</taxon>
        <taxon>Tracheophyta</taxon>
        <taxon>Spermatophyta</taxon>
        <taxon>Magnoliopsida</taxon>
        <taxon>eudicotyledons</taxon>
        <taxon>Gunneridae</taxon>
        <taxon>Pentapetalae</taxon>
        <taxon>Dilleniales</taxon>
        <taxon>Dilleniaceae</taxon>
        <taxon>Dillenia</taxon>
    </lineage>
</organism>
<dbReference type="Gene3D" id="1.10.420.10">
    <property type="entry name" value="Peroxidase, domain 2"/>
    <property type="match status" value="1"/>
</dbReference>
<evidence type="ECO:0000256" key="13">
    <source>
        <dbReference type="PIRSR" id="PIRSR600823-4"/>
    </source>
</evidence>
<keyword evidence="4 15" id="KW-0349">Heme</keyword>
<evidence type="ECO:0000256" key="6">
    <source>
        <dbReference type="ARBA" id="ARBA00022729"/>
    </source>
</evidence>
<feature type="binding site" evidence="12">
    <location>
        <position position="26"/>
    </location>
    <ligand>
        <name>Ca(2+)</name>
        <dbReference type="ChEBI" id="CHEBI:29108"/>
        <label>1</label>
    </ligand>
</feature>
<feature type="domain" description="Plant heme peroxidase family profile" evidence="16">
    <location>
        <begin position="1"/>
        <end position="277"/>
    </location>
</feature>
<feature type="binding site" evidence="12">
    <location>
        <position position="205"/>
    </location>
    <ligand>
        <name>Ca(2+)</name>
        <dbReference type="ChEBI" id="CHEBI:29108"/>
        <label>2</label>
    </ligand>
</feature>
<evidence type="ECO:0000256" key="10">
    <source>
        <dbReference type="PIRSR" id="PIRSR600823-1"/>
    </source>
</evidence>
<dbReference type="PANTHER" id="PTHR31517">
    <property type="match status" value="1"/>
</dbReference>
<dbReference type="GO" id="GO:0020037">
    <property type="term" value="F:heme binding"/>
    <property type="evidence" value="ECO:0007669"/>
    <property type="project" value="UniProtKB-UniRule"/>
</dbReference>
<dbReference type="InterPro" id="IPR033905">
    <property type="entry name" value="Secretory_peroxidase"/>
</dbReference>
<feature type="binding site" evidence="12">
    <location>
        <position position="145"/>
    </location>
    <ligand>
        <name>Ca(2+)</name>
        <dbReference type="ChEBI" id="CHEBI:29108"/>
        <label>2</label>
    </ligand>
</feature>
<keyword evidence="5 12" id="KW-0479">Metal-binding</keyword>
<gene>
    <name evidence="17" type="ORF">RJ641_012019</name>
</gene>
<evidence type="ECO:0000256" key="11">
    <source>
        <dbReference type="PIRSR" id="PIRSR600823-2"/>
    </source>
</evidence>
<keyword evidence="18" id="KW-1185">Reference proteome</keyword>
<dbReference type="GO" id="GO:0046872">
    <property type="term" value="F:metal ion binding"/>
    <property type="evidence" value="ECO:0007669"/>
    <property type="project" value="UniProtKB-UniRule"/>
</dbReference>
<evidence type="ECO:0000256" key="8">
    <source>
        <dbReference type="ARBA" id="ARBA00023004"/>
    </source>
</evidence>
<dbReference type="PANTHER" id="PTHR31517:SF88">
    <property type="entry name" value="PEROXIDASE 41"/>
    <property type="match status" value="1"/>
</dbReference>
<dbReference type="CDD" id="cd00693">
    <property type="entry name" value="secretory_peroxidase"/>
    <property type="match status" value="1"/>
</dbReference>
<dbReference type="SUPFAM" id="SSF48113">
    <property type="entry name" value="Heme-dependent peroxidases"/>
    <property type="match status" value="1"/>
</dbReference>
<feature type="binding site" evidence="12">
    <location>
        <position position="38"/>
    </location>
    <ligand>
        <name>Ca(2+)</name>
        <dbReference type="ChEBI" id="CHEBI:29108"/>
        <label>1</label>
    </ligand>
</feature>
<dbReference type="GO" id="GO:0042744">
    <property type="term" value="P:hydrogen peroxide catabolic process"/>
    <property type="evidence" value="ECO:0007669"/>
    <property type="project" value="UniProtKB-KW"/>
</dbReference>
<evidence type="ECO:0000313" key="17">
    <source>
        <dbReference type="EMBL" id="KAK6921512.1"/>
    </source>
</evidence>
<feature type="binding site" evidence="12">
    <location>
        <position position="197"/>
    </location>
    <ligand>
        <name>Ca(2+)</name>
        <dbReference type="ChEBI" id="CHEBI:29108"/>
        <label>2</label>
    </ligand>
</feature>
<sequence length="282" mass="31459">MESPFTAPGTLRVFFHDCMVEGCDASVLISSNPYNKAERDAEINLSLPGDAFDLIVRAKTALEINCPGVVSCSDILAYATRQLVVMTGGPYYKVPLGRKDGLVSQATLVEGNLPRTNMTMDQIISIFEKKGFSVQEMVALNGAHTIGVSHCSEFKDRIFGYNSPSGYDPALHPKFAERLRQNCANYSTDPTRATFNDVRSTKDFDNMYFKNLRLGLGLLQSDHALFTNPRTRPFVDLYADNQTAFFETFSLAMEKLNVLQVKTGKDGEIRRRCDSFNTMNIN</sequence>
<dbReference type="GO" id="GO:0005576">
    <property type="term" value="C:extracellular region"/>
    <property type="evidence" value="ECO:0007669"/>
    <property type="project" value="UniProtKB-SubCell"/>
</dbReference>
<dbReference type="Gene3D" id="1.10.520.10">
    <property type="match status" value="1"/>
</dbReference>
<feature type="disulfide bond" evidence="14">
    <location>
        <begin position="151"/>
        <end position="183"/>
    </location>
</feature>
<evidence type="ECO:0000256" key="7">
    <source>
        <dbReference type="ARBA" id="ARBA00023002"/>
    </source>
</evidence>
<comment type="similarity">
    <text evidence="15">Belongs to the peroxidase family. Classical plant (class III) peroxidase subfamily.</text>
</comment>
<evidence type="ECO:0000256" key="9">
    <source>
        <dbReference type="ARBA" id="ARBA00023157"/>
    </source>
</evidence>
<keyword evidence="3 15" id="KW-0575">Peroxidase</keyword>
<evidence type="ECO:0000256" key="14">
    <source>
        <dbReference type="PIRSR" id="PIRSR600823-5"/>
    </source>
</evidence>
<keyword evidence="8 12" id="KW-0408">Iron</keyword>
<keyword evidence="15" id="KW-0376">Hydrogen peroxide</keyword>
<dbReference type="InterPro" id="IPR010255">
    <property type="entry name" value="Haem_peroxidase_sf"/>
</dbReference>
<comment type="catalytic activity">
    <reaction evidence="1 15">
        <text>2 a phenolic donor + H2O2 = 2 a phenolic radical donor + 2 H2O</text>
        <dbReference type="Rhea" id="RHEA:56136"/>
        <dbReference type="ChEBI" id="CHEBI:15377"/>
        <dbReference type="ChEBI" id="CHEBI:16240"/>
        <dbReference type="ChEBI" id="CHEBI:139520"/>
        <dbReference type="ChEBI" id="CHEBI:139521"/>
        <dbReference type="EC" id="1.11.1.7"/>
    </reaction>
</comment>
<evidence type="ECO:0000256" key="12">
    <source>
        <dbReference type="PIRSR" id="PIRSR600823-3"/>
    </source>
</evidence>
<dbReference type="PROSITE" id="PS50873">
    <property type="entry name" value="PEROXIDASE_4"/>
    <property type="match status" value="1"/>
</dbReference>
<dbReference type="Pfam" id="PF00141">
    <property type="entry name" value="peroxidase"/>
    <property type="match status" value="1"/>
</dbReference>
<evidence type="ECO:0000256" key="4">
    <source>
        <dbReference type="ARBA" id="ARBA00022617"/>
    </source>
</evidence>